<dbReference type="Proteomes" id="UP001064632">
    <property type="component" value="Chromosome"/>
</dbReference>
<keyword evidence="5" id="KW-1185">Reference proteome</keyword>
<dbReference type="RefSeq" id="WP_261695075.1">
    <property type="nucleotide sequence ID" value="NZ_CP104694.1"/>
</dbReference>
<evidence type="ECO:0000256" key="2">
    <source>
        <dbReference type="ARBA" id="ARBA00023315"/>
    </source>
</evidence>
<dbReference type="PANTHER" id="PTHR43877">
    <property type="entry name" value="AMINOALKYLPHOSPHONATE N-ACETYLTRANSFERASE-RELATED-RELATED"/>
    <property type="match status" value="1"/>
</dbReference>
<dbReference type="EMBL" id="CP104694">
    <property type="protein sequence ID" value="UXI68113.1"/>
    <property type="molecule type" value="Genomic_DNA"/>
</dbReference>
<evidence type="ECO:0000259" key="3">
    <source>
        <dbReference type="PROSITE" id="PS51186"/>
    </source>
</evidence>
<name>A0ABY6BFS2_9GAMM</name>
<keyword evidence="1" id="KW-0808">Transferase</keyword>
<protein>
    <submittedName>
        <fullName evidence="4">GNAT family N-acetyltransferase</fullName>
    </submittedName>
</protein>
<reference evidence="4" key="1">
    <citation type="submission" date="2022-09" db="EMBL/GenBank/DDBJ databases">
        <title>Tahibacter sp. nov., isolated from a fresh water.</title>
        <authorList>
            <person name="Baek J.H."/>
            <person name="Lee J.K."/>
            <person name="Kim J.M."/>
            <person name="Jeon C.O."/>
        </authorList>
    </citation>
    <scope>NUCLEOTIDE SEQUENCE</scope>
    <source>
        <strain evidence="4">W38</strain>
    </source>
</reference>
<sequence>MMIRTATPDDAEGLAPLLGELGYPSDPSSVALRMTRLRQDLRAVVLVAETAGNLVGVATAHVRDSLNHDEPAAQLTLLVVDSRVRGSGVGQALVSAGMDWARTQGARRLTVNTAVHREAAHRFYENRGFTLSGRRYAIALD</sequence>
<dbReference type="InterPro" id="IPR050832">
    <property type="entry name" value="Bact_Acetyltransf"/>
</dbReference>
<gene>
    <name evidence="4" type="ORF">N4264_00220</name>
</gene>
<dbReference type="Pfam" id="PF00583">
    <property type="entry name" value="Acetyltransf_1"/>
    <property type="match status" value="1"/>
</dbReference>
<dbReference type="PANTHER" id="PTHR43877:SF1">
    <property type="entry name" value="ACETYLTRANSFERASE"/>
    <property type="match status" value="1"/>
</dbReference>
<dbReference type="InterPro" id="IPR016181">
    <property type="entry name" value="Acyl_CoA_acyltransferase"/>
</dbReference>
<evidence type="ECO:0000313" key="5">
    <source>
        <dbReference type="Proteomes" id="UP001064632"/>
    </source>
</evidence>
<organism evidence="4 5">
    <name type="scientific">Tahibacter amnicola</name>
    <dbReference type="NCBI Taxonomy" id="2976241"/>
    <lineage>
        <taxon>Bacteria</taxon>
        <taxon>Pseudomonadati</taxon>
        <taxon>Pseudomonadota</taxon>
        <taxon>Gammaproteobacteria</taxon>
        <taxon>Lysobacterales</taxon>
        <taxon>Rhodanobacteraceae</taxon>
        <taxon>Tahibacter</taxon>
    </lineage>
</organism>
<keyword evidence="2" id="KW-0012">Acyltransferase</keyword>
<dbReference type="CDD" id="cd04301">
    <property type="entry name" value="NAT_SF"/>
    <property type="match status" value="1"/>
</dbReference>
<proteinExistence type="predicted"/>
<accession>A0ABY6BFS2</accession>
<dbReference type="Gene3D" id="3.40.630.30">
    <property type="match status" value="1"/>
</dbReference>
<dbReference type="InterPro" id="IPR000182">
    <property type="entry name" value="GNAT_dom"/>
</dbReference>
<feature type="domain" description="N-acetyltransferase" evidence="3">
    <location>
        <begin position="1"/>
        <end position="141"/>
    </location>
</feature>
<dbReference type="SUPFAM" id="SSF55729">
    <property type="entry name" value="Acyl-CoA N-acyltransferases (Nat)"/>
    <property type="match status" value="1"/>
</dbReference>
<dbReference type="PROSITE" id="PS51186">
    <property type="entry name" value="GNAT"/>
    <property type="match status" value="1"/>
</dbReference>
<evidence type="ECO:0000256" key="1">
    <source>
        <dbReference type="ARBA" id="ARBA00022679"/>
    </source>
</evidence>
<evidence type="ECO:0000313" key="4">
    <source>
        <dbReference type="EMBL" id="UXI68113.1"/>
    </source>
</evidence>